<dbReference type="OMA" id="CDKMWKD"/>
<reference evidence="10" key="3">
    <citation type="submission" date="2015-06" db="UniProtKB">
        <authorList>
            <consortium name="EnsemblMetazoa"/>
        </authorList>
    </citation>
    <scope>IDENTIFICATION</scope>
</reference>
<keyword evidence="4" id="KW-0158">Chromosome</keyword>
<comment type="similarity">
    <text evidence="3">Belongs to the CENP-K/MCM22 family.</text>
</comment>
<dbReference type="STRING" id="283909.R7V5U7"/>
<feature type="coiled-coil region" evidence="8">
    <location>
        <begin position="7"/>
        <end position="41"/>
    </location>
</feature>
<dbReference type="EMBL" id="AMQN01004922">
    <property type="status" value="NOT_ANNOTATED_CDS"/>
    <property type="molecule type" value="Genomic_DNA"/>
</dbReference>
<evidence type="ECO:0000313" key="11">
    <source>
        <dbReference type="Proteomes" id="UP000014760"/>
    </source>
</evidence>
<evidence type="ECO:0008006" key="12">
    <source>
        <dbReference type="Google" id="ProtNLM"/>
    </source>
</evidence>
<keyword evidence="5 8" id="KW-0175">Coiled coil</keyword>
<dbReference type="GO" id="GO:0000070">
    <property type="term" value="P:mitotic sister chromatid segregation"/>
    <property type="evidence" value="ECO:0007669"/>
    <property type="project" value="TreeGrafter"/>
</dbReference>
<dbReference type="EMBL" id="KB294684">
    <property type="protein sequence ID" value="ELU14223.1"/>
    <property type="molecule type" value="Genomic_DNA"/>
</dbReference>
<dbReference type="HOGENOM" id="CLU_090360_0_0_1"/>
<dbReference type="GO" id="GO:0005634">
    <property type="term" value="C:nucleus"/>
    <property type="evidence" value="ECO:0007669"/>
    <property type="project" value="UniProtKB-SubCell"/>
</dbReference>
<dbReference type="InterPro" id="IPR020993">
    <property type="entry name" value="Centromere_CenpK"/>
</dbReference>
<reference evidence="11" key="1">
    <citation type="submission" date="2012-12" db="EMBL/GenBank/DDBJ databases">
        <authorList>
            <person name="Hellsten U."/>
            <person name="Grimwood J."/>
            <person name="Chapman J.A."/>
            <person name="Shapiro H."/>
            <person name="Aerts A."/>
            <person name="Otillar R.P."/>
            <person name="Terry A.Y."/>
            <person name="Boore J.L."/>
            <person name="Simakov O."/>
            <person name="Marletaz F."/>
            <person name="Cho S.-J."/>
            <person name="Edsinger-Gonzales E."/>
            <person name="Havlak P."/>
            <person name="Kuo D.-H."/>
            <person name="Larsson T."/>
            <person name="Lv J."/>
            <person name="Arendt D."/>
            <person name="Savage R."/>
            <person name="Osoegawa K."/>
            <person name="de Jong P."/>
            <person name="Lindberg D.R."/>
            <person name="Seaver E.C."/>
            <person name="Weisblat D.A."/>
            <person name="Putnam N.H."/>
            <person name="Grigoriev I.V."/>
            <person name="Rokhsar D.S."/>
        </authorList>
    </citation>
    <scope>NUCLEOTIDE SEQUENCE</scope>
    <source>
        <strain evidence="11">I ESC-2004</strain>
    </source>
</reference>
<evidence type="ECO:0000256" key="2">
    <source>
        <dbReference type="ARBA" id="ARBA00004584"/>
    </source>
</evidence>
<dbReference type="PANTHER" id="PTHR14401:SF6">
    <property type="entry name" value="CENTROMERE PROTEIN K"/>
    <property type="match status" value="1"/>
</dbReference>
<dbReference type="OrthoDB" id="9445768at2759"/>
<feature type="coiled-coil region" evidence="8">
    <location>
        <begin position="83"/>
        <end position="131"/>
    </location>
</feature>
<keyword evidence="11" id="KW-1185">Reference proteome</keyword>
<dbReference type="Pfam" id="PF11802">
    <property type="entry name" value="CENP-K"/>
    <property type="match status" value="2"/>
</dbReference>
<protein>
    <recommendedName>
        <fullName evidence="12">Centromere protein K</fullName>
    </recommendedName>
</protein>
<evidence type="ECO:0000256" key="5">
    <source>
        <dbReference type="ARBA" id="ARBA00023054"/>
    </source>
</evidence>
<dbReference type="PANTHER" id="PTHR14401">
    <property type="entry name" value="CENTROMERE PROTEIN K"/>
    <property type="match status" value="1"/>
</dbReference>
<dbReference type="AlphaFoldDB" id="R7V5U7"/>
<evidence type="ECO:0000256" key="4">
    <source>
        <dbReference type="ARBA" id="ARBA00022454"/>
    </source>
</evidence>
<comment type="subcellular location">
    <subcellularLocation>
        <location evidence="2">Chromosome</location>
        <location evidence="2">Centromere</location>
    </subcellularLocation>
    <subcellularLocation>
        <location evidence="1">Nucleus</location>
    </subcellularLocation>
</comment>
<sequence length="238" mass="27153">MSTEESMQILKSQCDSIQNEISELQKEINRLGLNAKKTDARNPLKSINDEKEKLLEAQIHLLASKEPAGLPQKDDSLNLALLKREMETTNSELEKTLIFVEANNEEILSNIEREKKTQKELQQIQSSLREKLSHLRLNPEESQSAPGRVNQLVSDGKTLSTEHKKLMKAMGLFIKDHFPPPNPDQMDLMNSCINHPHDPYLTLTPEHWPPYVELLLRCGLALCHPNDASRIKLTPFHL</sequence>
<organism evidence="9">
    <name type="scientific">Capitella teleta</name>
    <name type="common">Polychaete worm</name>
    <dbReference type="NCBI Taxonomy" id="283909"/>
    <lineage>
        <taxon>Eukaryota</taxon>
        <taxon>Metazoa</taxon>
        <taxon>Spiralia</taxon>
        <taxon>Lophotrochozoa</taxon>
        <taxon>Annelida</taxon>
        <taxon>Polychaeta</taxon>
        <taxon>Sedentaria</taxon>
        <taxon>Scolecida</taxon>
        <taxon>Capitellidae</taxon>
        <taxon>Capitella</taxon>
    </lineage>
</organism>
<keyword evidence="7" id="KW-0137">Centromere</keyword>
<dbReference type="GO" id="GO:0051382">
    <property type="term" value="P:kinetochore assembly"/>
    <property type="evidence" value="ECO:0007669"/>
    <property type="project" value="InterPro"/>
</dbReference>
<proteinExistence type="inferred from homology"/>
<dbReference type="EnsemblMetazoa" id="CapteT191692">
    <property type="protein sequence ID" value="CapteP191692"/>
    <property type="gene ID" value="CapteG191692"/>
</dbReference>
<evidence type="ECO:0000313" key="10">
    <source>
        <dbReference type="EnsemblMetazoa" id="CapteP191692"/>
    </source>
</evidence>
<evidence type="ECO:0000256" key="1">
    <source>
        <dbReference type="ARBA" id="ARBA00004123"/>
    </source>
</evidence>
<name>R7V5U7_CAPTE</name>
<evidence type="ECO:0000313" key="9">
    <source>
        <dbReference type="EMBL" id="ELU14223.1"/>
    </source>
</evidence>
<dbReference type="GO" id="GO:0000775">
    <property type="term" value="C:chromosome, centromeric region"/>
    <property type="evidence" value="ECO:0007669"/>
    <property type="project" value="UniProtKB-SubCell"/>
</dbReference>
<evidence type="ECO:0000256" key="3">
    <source>
        <dbReference type="ARBA" id="ARBA00005795"/>
    </source>
</evidence>
<keyword evidence="6" id="KW-0539">Nucleus</keyword>
<evidence type="ECO:0000256" key="6">
    <source>
        <dbReference type="ARBA" id="ARBA00023242"/>
    </source>
</evidence>
<accession>R7V5U7</accession>
<dbReference type="Proteomes" id="UP000014760">
    <property type="component" value="Unassembled WGS sequence"/>
</dbReference>
<evidence type="ECO:0000256" key="7">
    <source>
        <dbReference type="ARBA" id="ARBA00023328"/>
    </source>
</evidence>
<evidence type="ECO:0000256" key="8">
    <source>
        <dbReference type="SAM" id="Coils"/>
    </source>
</evidence>
<reference evidence="9 11" key="2">
    <citation type="journal article" date="2013" name="Nature">
        <title>Insights into bilaterian evolution from three spiralian genomes.</title>
        <authorList>
            <person name="Simakov O."/>
            <person name="Marletaz F."/>
            <person name="Cho S.J."/>
            <person name="Edsinger-Gonzales E."/>
            <person name="Havlak P."/>
            <person name="Hellsten U."/>
            <person name="Kuo D.H."/>
            <person name="Larsson T."/>
            <person name="Lv J."/>
            <person name="Arendt D."/>
            <person name="Savage R."/>
            <person name="Osoegawa K."/>
            <person name="de Jong P."/>
            <person name="Grimwood J."/>
            <person name="Chapman J.A."/>
            <person name="Shapiro H."/>
            <person name="Aerts A."/>
            <person name="Otillar R.P."/>
            <person name="Terry A.Y."/>
            <person name="Boore J.L."/>
            <person name="Grigoriev I.V."/>
            <person name="Lindberg D.R."/>
            <person name="Seaver E.C."/>
            <person name="Weisblat D.A."/>
            <person name="Putnam N.H."/>
            <person name="Rokhsar D.S."/>
        </authorList>
    </citation>
    <scope>NUCLEOTIDE SEQUENCE</scope>
    <source>
        <strain evidence="9 11">I ESC-2004</strain>
    </source>
</reference>
<gene>
    <name evidence="9" type="ORF">CAPTEDRAFT_191692</name>
</gene>